<keyword evidence="2" id="KW-1185">Reference proteome</keyword>
<sequence length="69" mass="7951">MRIWTKWPNYKSTFHSQRRLLHNVTVLGNAILLLLPSRRHILAFVCSPPSPTLVLRISVNIIRSPYSGN</sequence>
<dbReference type="Proteomes" id="UP000836841">
    <property type="component" value="Chromosome 2"/>
</dbReference>
<name>A0AAU9RIJ0_THLAR</name>
<dbReference type="AlphaFoldDB" id="A0AAU9RIJ0"/>
<proteinExistence type="predicted"/>
<accession>A0AAU9RIJ0</accession>
<evidence type="ECO:0000313" key="1">
    <source>
        <dbReference type="EMBL" id="CAH2043655.1"/>
    </source>
</evidence>
<protein>
    <submittedName>
        <fullName evidence="1">Uncharacterized protein</fullName>
    </submittedName>
</protein>
<dbReference type="EMBL" id="OU466858">
    <property type="protein sequence ID" value="CAH2043655.1"/>
    <property type="molecule type" value="Genomic_DNA"/>
</dbReference>
<reference evidence="1 2" key="1">
    <citation type="submission" date="2022-03" db="EMBL/GenBank/DDBJ databases">
        <authorList>
            <person name="Nunn A."/>
            <person name="Chopra R."/>
            <person name="Nunn A."/>
            <person name="Contreras Garrido A."/>
        </authorList>
    </citation>
    <scope>NUCLEOTIDE SEQUENCE [LARGE SCALE GENOMIC DNA]</scope>
</reference>
<organism evidence="1 2">
    <name type="scientific">Thlaspi arvense</name>
    <name type="common">Field penny-cress</name>
    <dbReference type="NCBI Taxonomy" id="13288"/>
    <lineage>
        <taxon>Eukaryota</taxon>
        <taxon>Viridiplantae</taxon>
        <taxon>Streptophyta</taxon>
        <taxon>Embryophyta</taxon>
        <taxon>Tracheophyta</taxon>
        <taxon>Spermatophyta</taxon>
        <taxon>Magnoliopsida</taxon>
        <taxon>eudicotyledons</taxon>
        <taxon>Gunneridae</taxon>
        <taxon>Pentapetalae</taxon>
        <taxon>rosids</taxon>
        <taxon>malvids</taxon>
        <taxon>Brassicales</taxon>
        <taxon>Brassicaceae</taxon>
        <taxon>Thlaspideae</taxon>
        <taxon>Thlaspi</taxon>
    </lineage>
</organism>
<evidence type="ECO:0000313" key="2">
    <source>
        <dbReference type="Proteomes" id="UP000836841"/>
    </source>
</evidence>
<gene>
    <name evidence="1" type="ORF">TAV2_LOCUS5652</name>
</gene>